<reference evidence="2" key="1">
    <citation type="submission" date="2021-02" db="EMBL/GenBank/DDBJ databases">
        <authorList>
            <person name="Nowell W R."/>
        </authorList>
    </citation>
    <scope>NUCLEOTIDE SEQUENCE</scope>
</reference>
<dbReference type="EMBL" id="CAJOAY010003104">
    <property type="protein sequence ID" value="CAF4002237.1"/>
    <property type="molecule type" value="Genomic_DNA"/>
</dbReference>
<comment type="caution">
    <text evidence="2">The sequence shown here is derived from an EMBL/GenBank/DDBJ whole genome shotgun (WGS) entry which is preliminary data.</text>
</comment>
<proteinExistence type="predicted"/>
<keyword evidence="1" id="KW-0472">Membrane</keyword>
<sequence>MTTFTNHKIKFIIIFILSCGTLTIVLISNENLRGILSANFLELKSTLSMNSPLINSGGKPSKWKKNKLVIIPAIFKEINWADHSSWPLWLRKGLDLFNKNNSQPYDIHLYQRLDPDSKPPYNWPYCHNVHEEAGVYLKFIYDYYYDLPDKMLFIHARPEHHSLYPIDAVQCIRDDVAYTSVNDIWLQERPWGPGLRDPTDNLTLMYKCARRLLTLFGFNGEAQLNPDYSISRNYSVISAMCCAQFYVRKERIRHYTYAQWSSVYNASLQPYCTTSRDRELPGRPGIKWFGGGFELIWHIILGLEPANMPPPRAKTNTDLCHLFRPSCKGSLCGNGIIKFLTHSKPSKTNHTSVNTTLL</sequence>
<name>A0A819NNX6_9BILA</name>
<protein>
    <submittedName>
        <fullName evidence="2">Uncharacterized protein</fullName>
    </submittedName>
</protein>
<evidence type="ECO:0000313" key="2">
    <source>
        <dbReference type="EMBL" id="CAF4002237.1"/>
    </source>
</evidence>
<accession>A0A819NNX6</accession>
<dbReference type="PANTHER" id="PTHR37490:SF2">
    <property type="match status" value="1"/>
</dbReference>
<organism evidence="2 3">
    <name type="scientific">Adineta steineri</name>
    <dbReference type="NCBI Taxonomy" id="433720"/>
    <lineage>
        <taxon>Eukaryota</taxon>
        <taxon>Metazoa</taxon>
        <taxon>Spiralia</taxon>
        <taxon>Gnathifera</taxon>
        <taxon>Rotifera</taxon>
        <taxon>Eurotatoria</taxon>
        <taxon>Bdelloidea</taxon>
        <taxon>Adinetida</taxon>
        <taxon>Adinetidae</taxon>
        <taxon>Adineta</taxon>
    </lineage>
</organism>
<evidence type="ECO:0000313" key="3">
    <source>
        <dbReference type="Proteomes" id="UP000663881"/>
    </source>
</evidence>
<feature type="transmembrane region" description="Helical" evidence="1">
    <location>
        <begin position="9"/>
        <end position="27"/>
    </location>
</feature>
<dbReference type="Pfam" id="PF11913">
    <property type="entry name" value="DUF3431"/>
    <property type="match status" value="1"/>
</dbReference>
<dbReference type="PANTHER" id="PTHR37490">
    <property type="entry name" value="EXPRESSED PROTEIN"/>
    <property type="match status" value="1"/>
</dbReference>
<dbReference type="AlphaFoldDB" id="A0A819NNX6"/>
<gene>
    <name evidence="2" type="ORF">OKA104_LOCUS29854</name>
</gene>
<evidence type="ECO:0000256" key="1">
    <source>
        <dbReference type="SAM" id="Phobius"/>
    </source>
</evidence>
<keyword evidence="1" id="KW-0812">Transmembrane</keyword>
<keyword evidence="1" id="KW-1133">Transmembrane helix</keyword>
<dbReference type="InterPro" id="IPR021838">
    <property type="entry name" value="DUF3431"/>
</dbReference>
<dbReference type="Proteomes" id="UP000663881">
    <property type="component" value="Unassembled WGS sequence"/>
</dbReference>